<dbReference type="BioCyc" id="MBOU1201294:BN140_RS13420-MONOMER"/>
<dbReference type="HOGENOM" id="CLU_021095_10_1_2"/>
<evidence type="ECO:0000313" key="5">
    <source>
        <dbReference type="EMBL" id="CCJ36022.1"/>
    </source>
</evidence>
<gene>
    <name evidence="5" type="primary">hsdS3</name>
    <name evidence="5" type="ordered locus">BN140_1099</name>
</gene>
<name>I7LJJ2_METBM</name>
<sequence length="388" mass="43007">MRWKGLPETWESRALGEVADITMGQSPPGSSYNQISDGCPFLQGNAEFGVESPAPSYWTTEPRKMARKGSVLFSVRAPIGAVNIANTDYCIGRGLSSVSLHRGDNKYLYYLLRYLKPSIEQKGTGSTFKSITKTTLEDLVVPLPPLDTQRKIVAILDKAEATQRLRAEADALTQELQRSAFLEIFGNPVKNEKGWIKKPLREFGEIITGNTPPRERAEYYGNHIEWIKSDNINTPFTYLTRSEEMLSKQGADVGRIAPKGSVLITCIAGSISCIGNTAIADREVAFNQQINAIVPNKSVNPVFLYHLFRNSQGYIQKFSTHSMKGMISKGVLSSIPLILPPVEIQNSFASIAQQIEEIRNQQHESTYEVSSLLNALMSKAFIGELISN</sequence>
<evidence type="ECO:0000259" key="4">
    <source>
        <dbReference type="Pfam" id="PF01420"/>
    </source>
</evidence>
<dbReference type="SUPFAM" id="SSF116734">
    <property type="entry name" value="DNA methylase specificity domain"/>
    <property type="match status" value="2"/>
</dbReference>
<feature type="domain" description="Type I restriction modification DNA specificity" evidence="4">
    <location>
        <begin position="193"/>
        <end position="357"/>
    </location>
</feature>
<dbReference type="Pfam" id="PF01420">
    <property type="entry name" value="Methylase_S"/>
    <property type="match status" value="2"/>
</dbReference>
<dbReference type="InterPro" id="IPR044946">
    <property type="entry name" value="Restrct_endonuc_typeI_TRD_sf"/>
</dbReference>
<dbReference type="RefSeq" id="WP_014866998.1">
    <property type="nucleotide sequence ID" value="NC_018227.2"/>
</dbReference>
<dbReference type="EMBL" id="HE964772">
    <property type="protein sequence ID" value="CCJ36022.1"/>
    <property type="molecule type" value="Genomic_DNA"/>
</dbReference>
<dbReference type="GO" id="GO:0009307">
    <property type="term" value="P:DNA restriction-modification system"/>
    <property type="evidence" value="ECO:0007669"/>
    <property type="project" value="UniProtKB-KW"/>
</dbReference>
<dbReference type="PANTHER" id="PTHR30408:SF12">
    <property type="entry name" value="TYPE I RESTRICTION ENZYME MJAVIII SPECIFICITY SUBUNIT"/>
    <property type="match status" value="1"/>
</dbReference>
<accession>I7LJJ2</accession>
<dbReference type="InterPro" id="IPR000055">
    <property type="entry name" value="Restrct_endonuc_typeI_TRD"/>
</dbReference>
<dbReference type="GeneID" id="31897905"/>
<evidence type="ECO:0000313" key="6">
    <source>
        <dbReference type="Proteomes" id="UP000009007"/>
    </source>
</evidence>
<keyword evidence="3" id="KW-0238">DNA-binding</keyword>
<dbReference type="PANTHER" id="PTHR30408">
    <property type="entry name" value="TYPE-1 RESTRICTION ENZYME ECOKI SPECIFICITY PROTEIN"/>
    <property type="match status" value="1"/>
</dbReference>
<dbReference type="GO" id="GO:0003677">
    <property type="term" value="F:DNA binding"/>
    <property type="evidence" value="ECO:0007669"/>
    <property type="project" value="UniProtKB-KW"/>
</dbReference>
<dbReference type="InterPro" id="IPR052021">
    <property type="entry name" value="Type-I_RS_S_subunit"/>
</dbReference>
<dbReference type="Gene3D" id="3.90.220.20">
    <property type="entry name" value="DNA methylase specificity domains"/>
    <property type="match status" value="2"/>
</dbReference>
<dbReference type="PATRIC" id="fig|1201294.9.peg.1213"/>
<dbReference type="Proteomes" id="UP000009007">
    <property type="component" value="Chromosome I"/>
</dbReference>
<dbReference type="STRING" id="1201294.BN140_1099"/>
<protein>
    <submittedName>
        <fullName evidence="5">Type I restriction enzyme, S subunit</fullName>
        <ecNumber evidence="5">3.1.21.3</ecNumber>
    </submittedName>
</protein>
<dbReference type="AlphaFoldDB" id="I7LJJ2"/>
<organism evidence="5 6">
    <name type="scientific">Methanoculleus bourgensis (strain ATCC 43281 / DSM 3045 / OCM 15 / MS2)</name>
    <name type="common">Methanogenium bourgense</name>
    <dbReference type="NCBI Taxonomy" id="1201294"/>
    <lineage>
        <taxon>Archaea</taxon>
        <taxon>Methanobacteriati</taxon>
        <taxon>Methanobacteriota</taxon>
        <taxon>Stenosarchaea group</taxon>
        <taxon>Methanomicrobia</taxon>
        <taxon>Methanomicrobiales</taxon>
        <taxon>Methanomicrobiaceae</taxon>
        <taxon>Methanoculleus</taxon>
    </lineage>
</organism>
<dbReference type="GO" id="GO:0009035">
    <property type="term" value="F:type I site-specific deoxyribonuclease activity"/>
    <property type="evidence" value="ECO:0007669"/>
    <property type="project" value="UniProtKB-EC"/>
</dbReference>
<keyword evidence="6" id="KW-1185">Reference proteome</keyword>
<evidence type="ECO:0000256" key="3">
    <source>
        <dbReference type="ARBA" id="ARBA00023125"/>
    </source>
</evidence>
<reference evidence="6" key="1">
    <citation type="journal article" date="2012" name="J. Bacteriol.">
        <title>Complete genome sequence of the hydrogenotrophic, methanogenic archaeon Methanoculleus bourgensis strain MS2T, isolated from a sewage sludge digester.</title>
        <authorList>
            <person name="Maus I."/>
            <person name="Wibberg D."/>
            <person name="Stantscheff R."/>
            <person name="Eikmeyer F.G."/>
            <person name="Seffner A."/>
            <person name="Boelter J."/>
            <person name="Szczepanowski R."/>
            <person name="Blom J."/>
            <person name="Jaenicke S."/>
            <person name="Konig H."/>
            <person name="Puhler A."/>
            <person name="Schluter A."/>
        </authorList>
    </citation>
    <scope>NUCLEOTIDE SEQUENCE [LARGE SCALE GENOMIC DNA]</scope>
    <source>
        <strain evidence="6">ATCC 43281 / DSM 3045 / OCM 15 / MS2</strain>
    </source>
</reference>
<dbReference type="KEGG" id="mbg:BN140_1099"/>
<dbReference type="CDD" id="cd17293">
    <property type="entry name" value="RMtype1_S_Ppo21ORF8840P_TRD1-CR1_like"/>
    <property type="match status" value="1"/>
</dbReference>
<dbReference type="REBASE" id="51307">
    <property type="entry name" value="S.MboMS2ORF1098P"/>
</dbReference>
<proteinExistence type="inferred from homology"/>
<evidence type="ECO:0000256" key="2">
    <source>
        <dbReference type="ARBA" id="ARBA00022747"/>
    </source>
</evidence>
<keyword evidence="2" id="KW-0680">Restriction system</keyword>
<keyword evidence="5" id="KW-0378">Hydrolase</keyword>
<dbReference type="EC" id="3.1.21.3" evidence="5"/>
<feature type="domain" description="Type I restriction modification DNA specificity" evidence="4">
    <location>
        <begin position="7"/>
        <end position="165"/>
    </location>
</feature>
<evidence type="ECO:0000256" key="1">
    <source>
        <dbReference type="ARBA" id="ARBA00010923"/>
    </source>
</evidence>
<comment type="similarity">
    <text evidence="1">Belongs to the type-I restriction system S methylase family.</text>
</comment>